<comment type="caution">
    <text evidence="1">The sequence shown here is derived from an EMBL/GenBank/DDBJ whole genome shotgun (WGS) entry which is preliminary data.</text>
</comment>
<evidence type="ECO:0000313" key="2">
    <source>
        <dbReference type="Proteomes" id="UP001055286"/>
    </source>
</evidence>
<gene>
    <name evidence="1" type="ORF">MPEAHAMD_3002</name>
</gene>
<dbReference type="EMBL" id="BPQJ01000013">
    <property type="protein sequence ID" value="GJD62843.1"/>
    <property type="molecule type" value="Genomic_DNA"/>
</dbReference>
<dbReference type="PIRSF" id="PIRSF024492">
    <property type="entry name" value="UCP024492"/>
    <property type="match status" value="1"/>
</dbReference>
<evidence type="ECO:0008006" key="3">
    <source>
        <dbReference type="Google" id="ProtNLM"/>
    </source>
</evidence>
<accession>A0AA37M4U5</accession>
<dbReference type="InterPro" id="IPR014519">
    <property type="entry name" value="UCP024492"/>
</dbReference>
<organism evidence="1 2">
    <name type="scientific">Methylobacterium frigidaeris</name>
    <dbReference type="NCBI Taxonomy" id="2038277"/>
    <lineage>
        <taxon>Bacteria</taxon>
        <taxon>Pseudomonadati</taxon>
        <taxon>Pseudomonadota</taxon>
        <taxon>Alphaproteobacteria</taxon>
        <taxon>Hyphomicrobiales</taxon>
        <taxon>Methylobacteriaceae</taxon>
        <taxon>Methylobacterium</taxon>
    </lineage>
</organism>
<reference evidence="1" key="1">
    <citation type="journal article" date="2016" name="Front. Microbiol.">
        <title>Genome Sequence of the Piezophilic, Mesophilic Sulfate-Reducing Bacterium Desulfovibrio indicus J2T.</title>
        <authorList>
            <person name="Cao J."/>
            <person name="Maignien L."/>
            <person name="Shao Z."/>
            <person name="Alain K."/>
            <person name="Jebbar M."/>
        </authorList>
    </citation>
    <scope>NUCLEOTIDE SEQUENCE</scope>
    <source>
        <strain evidence="1">JCM 32048</strain>
    </source>
</reference>
<dbReference type="AlphaFoldDB" id="A0AA37M4U5"/>
<dbReference type="PANTHER" id="PTHR39337:SF1">
    <property type="entry name" value="BLR5642 PROTEIN"/>
    <property type="match status" value="1"/>
</dbReference>
<dbReference type="Proteomes" id="UP001055286">
    <property type="component" value="Unassembled WGS sequence"/>
</dbReference>
<dbReference type="InterPro" id="IPR007438">
    <property type="entry name" value="DUF488"/>
</dbReference>
<keyword evidence="2" id="KW-1185">Reference proteome</keyword>
<evidence type="ECO:0000313" key="1">
    <source>
        <dbReference type="EMBL" id="GJD62843.1"/>
    </source>
</evidence>
<dbReference type="PANTHER" id="PTHR39337">
    <property type="entry name" value="BLR5642 PROTEIN"/>
    <property type="match status" value="1"/>
</dbReference>
<dbReference type="Pfam" id="PF04343">
    <property type="entry name" value="DUF488"/>
    <property type="match status" value="1"/>
</dbReference>
<name>A0AA37M4U5_9HYPH</name>
<sequence length="152" mass="16096">MSGRSVAKVLFTIGYEGADSERFTAALRDAGVATLADVRAVAASRKRGFSKSALAAGMTEAGIGYAHLRNLGTPKAGREAARAHDAGLMRRIYCDEVLETPAGEAALDELAALAAAGPTCLLCFERDPERCHRRVLSERLAGRGFEVVDLFA</sequence>
<reference evidence="1" key="2">
    <citation type="submission" date="2021-08" db="EMBL/GenBank/DDBJ databases">
        <authorList>
            <person name="Tani A."/>
            <person name="Ola A."/>
            <person name="Ogura Y."/>
            <person name="Katsura K."/>
            <person name="Hayashi T."/>
        </authorList>
    </citation>
    <scope>NUCLEOTIDE SEQUENCE</scope>
    <source>
        <strain evidence="1">JCM 32048</strain>
    </source>
</reference>
<protein>
    <recommendedName>
        <fullName evidence="3">DUF488 domain-containing protein</fullName>
    </recommendedName>
</protein>
<proteinExistence type="predicted"/>